<comment type="caution">
    <text evidence="1">The sequence shown here is derived from an EMBL/GenBank/DDBJ whole genome shotgun (WGS) entry which is preliminary data.</text>
</comment>
<accession>A0A0G0QVT1</accession>
<dbReference type="Proteomes" id="UP000034048">
    <property type="component" value="Unassembled WGS sequence"/>
</dbReference>
<evidence type="ECO:0000313" key="1">
    <source>
        <dbReference type="EMBL" id="KKR14445.1"/>
    </source>
</evidence>
<name>A0A0G0QVT1_9BACT</name>
<reference evidence="1 2" key="1">
    <citation type="journal article" date="2015" name="Nature">
        <title>rRNA introns, odd ribosomes, and small enigmatic genomes across a large radiation of phyla.</title>
        <authorList>
            <person name="Brown C.T."/>
            <person name="Hug L.A."/>
            <person name="Thomas B.C."/>
            <person name="Sharon I."/>
            <person name="Castelle C.J."/>
            <person name="Singh A."/>
            <person name="Wilkins M.J."/>
            <person name="Williams K.H."/>
            <person name="Banfield J.F."/>
        </authorList>
    </citation>
    <scope>NUCLEOTIDE SEQUENCE [LARGE SCALE GENOMIC DNA]</scope>
</reference>
<proteinExistence type="predicted"/>
<dbReference type="EMBL" id="LBWS01000029">
    <property type="protein sequence ID" value="KKR14445.1"/>
    <property type="molecule type" value="Genomic_DNA"/>
</dbReference>
<organism evidence="1 2">
    <name type="scientific">Candidatus Falkowbacteria bacterium GW2011_GWA2_39_24</name>
    <dbReference type="NCBI Taxonomy" id="1618634"/>
    <lineage>
        <taxon>Bacteria</taxon>
        <taxon>Candidatus Falkowiibacteriota</taxon>
    </lineage>
</organism>
<sequence>MGKNIIDAKTAKWAGLQIDMLQKIRKGNIKLGGVADFLGYTGIVNLFNLQIDMLQKANSGDLDADKLEHFLTLSKRKMVQNLFGRPLLEQSVIIPEKFSLDKDVVPHKGSMYQFVSPYMRDKYFAKSTLSGPATIKIAPTTKVMTTKEIADEYQQTDVFAIVATLHNMLVVDPHSLDDYKDRAIIVPVMSILPEY</sequence>
<evidence type="ECO:0000313" key="2">
    <source>
        <dbReference type="Proteomes" id="UP000034048"/>
    </source>
</evidence>
<dbReference type="AlphaFoldDB" id="A0A0G0QVT1"/>
<gene>
    <name evidence="1" type="ORF">UT42_C0029G0004</name>
</gene>
<protein>
    <submittedName>
        <fullName evidence="1">Uncharacterized protein</fullName>
    </submittedName>
</protein>